<accession>A0A2H3CYA8</accession>
<evidence type="ECO:0000313" key="1">
    <source>
        <dbReference type="EMBL" id="PBK81767.1"/>
    </source>
</evidence>
<dbReference type="AlphaFoldDB" id="A0A2H3CYA8"/>
<keyword evidence="2" id="KW-1185">Reference proteome</keyword>
<dbReference type="InParanoid" id="A0A2H3CYA8"/>
<organism evidence="1 2">
    <name type="scientific">Armillaria gallica</name>
    <name type="common">Bulbous honey fungus</name>
    <name type="synonym">Armillaria bulbosa</name>
    <dbReference type="NCBI Taxonomy" id="47427"/>
    <lineage>
        <taxon>Eukaryota</taxon>
        <taxon>Fungi</taxon>
        <taxon>Dikarya</taxon>
        <taxon>Basidiomycota</taxon>
        <taxon>Agaricomycotina</taxon>
        <taxon>Agaricomycetes</taxon>
        <taxon>Agaricomycetidae</taxon>
        <taxon>Agaricales</taxon>
        <taxon>Marasmiineae</taxon>
        <taxon>Physalacriaceae</taxon>
        <taxon>Armillaria</taxon>
    </lineage>
</organism>
<name>A0A2H3CYA8_ARMGA</name>
<gene>
    <name evidence="1" type="ORF">ARMGADRAFT_1039129</name>
</gene>
<evidence type="ECO:0000313" key="2">
    <source>
        <dbReference type="Proteomes" id="UP000217790"/>
    </source>
</evidence>
<dbReference type="EMBL" id="KZ293725">
    <property type="protein sequence ID" value="PBK81767.1"/>
    <property type="molecule type" value="Genomic_DNA"/>
</dbReference>
<protein>
    <submittedName>
        <fullName evidence="1">Uncharacterized protein</fullName>
    </submittedName>
</protein>
<reference evidence="2" key="1">
    <citation type="journal article" date="2017" name="Nat. Ecol. Evol.">
        <title>Genome expansion and lineage-specific genetic innovations in the forest pathogenic fungi Armillaria.</title>
        <authorList>
            <person name="Sipos G."/>
            <person name="Prasanna A.N."/>
            <person name="Walter M.C."/>
            <person name="O'Connor E."/>
            <person name="Balint B."/>
            <person name="Krizsan K."/>
            <person name="Kiss B."/>
            <person name="Hess J."/>
            <person name="Varga T."/>
            <person name="Slot J."/>
            <person name="Riley R."/>
            <person name="Boka B."/>
            <person name="Rigling D."/>
            <person name="Barry K."/>
            <person name="Lee J."/>
            <person name="Mihaltcheva S."/>
            <person name="LaButti K."/>
            <person name="Lipzen A."/>
            <person name="Waldron R."/>
            <person name="Moloney N.M."/>
            <person name="Sperisen C."/>
            <person name="Kredics L."/>
            <person name="Vagvoelgyi C."/>
            <person name="Patrignani A."/>
            <person name="Fitzpatrick D."/>
            <person name="Nagy I."/>
            <person name="Doyle S."/>
            <person name="Anderson J.B."/>
            <person name="Grigoriev I.V."/>
            <person name="Gueldener U."/>
            <person name="Muensterkoetter M."/>
            <person name="Nagy L.G."/>
        </authorList>
    </citation>
    <scope>NUCLEOTIDE SEQUENCE [LARGE SCALE GENOMIC DNA]</scope>
    <source>
        <strain evidence="2">Ar21-2</strain>
    </source>
</reference>
<proteinExistence type="predicted"/>
<dbReference type="Proteomes" id="UP000217790">
    <property type="component" value="Unassembled WGS sequence"/>
</dbReference>
<sequence>MRVVLPQELIEMLLQGINLMDKGADFGFANPPLPLRHSISSSLYDSQRPLRYTRHLIVWLRPRPLVMHTPNVEHHDDQLAHPPKFLQTWEALLRHQQSHDVPLRQRILTILPAASFGTLWKGHHVQSFDSQREFYKISRCLPPEVNRRALQVTVKHSAEPEELARFVYGVELVDNLIERIWVVKEVQIAQGNGTITRHSSWAGFGALQSSDVLGATRTVTWWFFLWVKSQCQSKCVPSSYIFSDALTTILKLAAQVSQQFERTSWIRCCGHLPSMITYDAPFVIFERVQFQTGLRSNDLDKHGTLGGLDVGVWEDEVVQHGTCCVSAFASAARLVYPPFFGVVCLSTTPVAQISQRDDADV</sequence>